<sequence length="73" mass="7984">MSDIGVLDGLITGCFEAFGNLRGGSTLCLVWGWGSLESISLSTVNSGTYPQSPPRLHRQREKFSLFRCLSLYG</sequence>
<dbReference type="EMBL" id="MU006609">
    <property type="protein sequence ID" value="KAF2742438.1"/>
    <property type="molecule type" value="Genomic_DNA"/>
</dbReference>
<name>A0A6A6UW07_9PLEO</name>
<dbReference type="AlphaFoldDB" id="A0A6A6UW07"/>
<organism evidence="1 2">
    <name type="scientific">Sporormia fimetaria CBS 119925</name>
    <dbReference type="NCBI Taxonomy" id="1340428"/>
    <lineage>
        <taxon>Eukaryota</taxon>
        <taxon>Fungi</taxon>
        <taxon>Dikarya</taxon>
        <taxon>Ascomycota</taxon>
        <taxon>Pezizomycotina</taxon>
        <taxon>Dothideomycetes</taxon>
        <taxon>Pleosporomycetidae</taxon>
        <taxon>Pleosporales</taxon>
        <taxon>Sporormiaceae</taxon>
        <taxon>Sporormia</taxon>
    </lineage>
</organism>
<evidence type="ECO:0000313" key="2">
    <source>
        <dbReference type="Proteomes" id="UP000799440"/>
    </source>
</evidence>
<evidence type="ECO:0000313" key="1">
    <source>
        <dbReference type="EMBL" id="KAF2742438.1"/>
    </source>
</evidence>
<proteinExistence type="predicted"/>
<reference evidence="1" key="1">
    <citation type="journal article" date="2020" name="Stud. Mycol.">
        <title>101 Dothideomycetes genomes: a test case for predicting lifestyles and emergence of pathogens.</title>
        <authorList>
            <person name="Haridas S."/>
            <person name="Albert R."/>
            <person name="Binder M."/>
            <person name="Bloem J."/>
            <person name="Labutti K."/>
            <person name="Salamov A."/>
            <person name="Andreopoulos B."/>
            <person name="Baker S."/>
            <person name="Barry K."/>
            <person name="Bills G."/>
            <person name="Bluhm B."/>
            <person name="Cannon C."/>
            <person name="Castanera R."/>
            <person name="Culley D."/>
            <person name="Daum C."/>
            <person name="Ezra D."/>
            <person name="Gonzalez J."/>
            <person name="Henrissat B."/>
            <person name="Kuo A."/>
            <person name="Liang C."/>
            <person name="Lipzen A."/>
            <person name="Lutzoni F."/>
            <person name="Magnuson J."/>
            <person name="Mondo S."/>
            <person name="Nolan M."/>
            <person name="Ohm R."/>
            <person name="Pangilinan J."/>
            <person name="Park H.-J."/>
            <person name="Ramirez L."/>
            <person name="Alfaro M."/>
            <person name="Sun H."/>
            <person name="Tritt A."/>
            <person name="Yoshinaga Y."/>
            <person name="Zwiers L.-H."/>
            <person name="Turgeon B."/>
            <person name="Goodwin S."/>
            <person name="Spatafora J."/>
            <person name="Crous P."/>
            <person name="Grigoriev I."/>
        </authorList>
    </citation>
    <scope>NUCLEOTIDE SEQUENCE</scope>
    <source>
        <strain evidence="1">CBS 119925</strain>
    </source>
</reference>
<gene>
    <name evidence="1" type="ORF">M011DRAFT_270778</name>
</gene>
<protein>
    <submittedName>
        <fullName evidence="1">Uncharacterized protein</fullName>
    </submittedName>
</protein>
<accession>A0A6A6UW07</accession>
<dbReference type="Proteomes" id="UP000799440">
    <property type="component" value="Unassembled WGS sequence"/>
</dbReference>
<keyword evidence="2" id="KW-1185">Reference proteome</keyword>